<dbReference type="RefSeq" id="WP_094985326.1">
    <property type="nucleotide sequence ID" value="NZ_NHNI01000002.1"/>
</dbReference>
<evidence type="ECO:0000313" key="3">
    <source>
        <dbReference type="Proteomes" id="UP000216101"/>
    </source>
</evidence>
<dbReference type="Proteomes" id="UP000216101">
    <property type="component" value="Unassembled WGS sequence"/>
</dbReference>
<reference evidence="3" key="1">
    <citation type="submission" date="2017-05" db="EMBL/GenBank/DDBJ databases">
        <authorList>
            <person name="Barney B.M."/>
        </authorList>
    </citation>
    <scope>NUCLEOTIDE SEQUENCE [LARGE SCALE GENOMIC DNA]</scope>
    <source>
        <strain evidence="3">PSBB022</strain>
    </source>
</reference>
<dbReference type="AlphaFoldDB" id="A0A266Q2W8"/>
<name>A0A266Q2W8_9GAMM</name>
<dbReference type="InterPro" id="IPR011460">
    <property type="entry name" value="Lcl_C"/>
</dbReference>
<proteinExistence type="predicted"/>
<feature type="domain" description="Lcl C-terminal" evidence="1">
    <location>
        <begin position="42"/>
        <end position="182"/>
    </location>
</feature>
<dbReference type="Pfam" id="PF07603">
    <property type="entry name" value="Lcl_C"/>
    <property type="match status" value="1"/>
</dbReference>
<keyword evidence="3" id="KW-1185">Reference proteome</keyword>
<evidence type="ECO:0000313" key="2">
    <source>
        <dbReference type="EMBL" id="OZY84190.1"/>
    </source>
</evidence>
<organism evidence="2 3">
    <name type="scientific">Cellvibrio mixtus</name>
    <dbReference type="NCBI Taxonomy" id="39650"/>
    <lineage>
        <taxon>Bacteria</taxon>
        <taxon>Pseudomonadati</taxon>
        <taxon>Pseudomonadota</taxon>
        <taxon>Gammaproteobacteria</taxon>
        <taxon>Cellvibrionales</taxon>
        <taxon>Cellvibrionaceae</taxon>
        <taxon>Cellvibrio</taxon>
    </lineage>
</organism>
<comment type="caution">
    <text evidence="2">The sequence shown here is derived from an EMBL/GenBank/DDBJ whole genome shotgun (WGS) entry which is preliminary data.</text>
</comment>
<accession>A0A266Q2W8</accession>
<sequence length="189" mass="20983">MKLPIAIVTILTNALVLNCHGMTAYSFLDAAGKVTHNNASCVTVAATGLTWELKTDDGGIHDKDNRYRWGGVGAEQTGKGFYDDWNSLLIASNKEKWCGFNDWRVPTIDELTTLLINADNNLRDKTPVIDSAIFPLTLDAPYWSVSTYVHYPEHAHTVDFKTGASHYYNGFRGNPLPVRLVRGAIKTPR</sequence>
<gene>
    <name evidence="2" type="ORF">CBP51_13245</name>
</gene>
<dbReference type="EMBL" id="NHNI01000002">
    <property type="protein sequence ID" value="OZY84190.1"/>
    <property type="molecule type" value="Genomic_DNA"/>
</dbReference>
<protein>
    <recommendedName>
        <fullName evidence="1">Lcl C-terminal domain-containing protein</fullName>
    </recommendedName>
</protein>
<evidence type="ECO:0000259" key="1">
    <source>
        <dbReference type="Pfam" id="PF07603"/>
    </source>
</evidence>